<sequence length="233" mass="27224">MWRWQDLCPVFVKGVSWSEFKDRLLIRKLMFFEISKADNTVCLLTESHQKVTRHDKIIEEYNKGKNCSGKVKEYQEKNKLMQSQAIKDDYNDAGKHDYDHIYLNPQQHHSHTEFCNATNTFTNIVAIHKHLSINKWKDYDEKIKHIMQSTCEQMYVITGAVPSNDKKLKNRVYVPSFIWSASCCVSNTGQTMHSEGVLLPNDNSDKMQTMEVNQLEEKLSTLYNHEIKLIDGC</sequence>
<dbReference type="InterPro" id="IPR020821">
    <property type="entry name" value="ENPP1-3/EXOG-like_nuc-like"/>
</dbReference>
<dbReference type="InterPro" id="IPR039015">
    <property type="entry name" value="ENDOD1"/>
</dbReference>
<evidence type="ECO:0000313" key="4">
    <source>
        <dbReference type="Proteomes" id="UP000694620"/>
    </source>
</evidence>
<reference evidence="3" key="3">
    <citation type="submission" date="2025-09" db="UniProtKB">
        <authorList>
            <consortium name="Ensembl"/>
        </authorList>
    </citation>
    <scope>IDENTIFICATION</scope>
</reference>
<organism evidence="3 4">
    <name type="scientific">Erpetoichthys calabaricus</name>
    <name type="common">Rope fish</name>
    <name type="synonym">Calamoichthys calabaricus</name>
    <dbReference type="NCBI Taxonomy" id="27687"/>
    <lineage>
        <taxon>Eukaryota</taxon>
        <taxon>Metazoa</taxon>
        <taxon>Chordata</taxon>
        <taxon>Craniata</taxon>
        <taxon>Vertebrata</taxon>
        <taxon>Euteleostomi</taxon>
        <taxon>Actinopterygii</taxon>
        <taxon>Polypteriformes</taxon>
        <taxon>Polypteridae</taxon>
        <taxon>Erpetoichthys</taxon>
    </lineage>
</organism>
<dbReference type="SMART" id="SM00477">
    <property type="entry name" value="NUC"/>
    <property type="match status" value="1"/>
</dbReference>
<dbReference type="PANTHER" id="PTHR21472">
    <property type="entry name" value="ENDONUCLEASE DOMAIN-CONTAINING 1 PROTEIN ENDOD1"/>
    <property type="match status" value="1"/>
</dbReference>
<feature type="domain" description="ENPP1-3/EXOG-like endonuclease/phosphodiesterase" evidence="1">
    <location>
        <begin position="36"/>
        <end position="230"/>
    </location>
</feature>
<dbReference type="PANTHER" id="PTHR21472:SF26">
    <property type="entry name" value="ENDONUCLEASE DOMAIN CONTAINING 1"/>
    <property type="match status" value="1"/>
</dbReference>
<reference evidence="3" key="1">
    <citation type="submission" date="2021-06" db="EMBL/GenBank/DDBJ databases">
        <authorList>
            <consortium name="Wellcome Sanger Institute Data Sharing"/>
        </authorList>
    </citation>
    <scope>NUCLEOTIDE SEQUENCE [LARGE SCALE GENOMIC DNA]</scope>
</reference>
<dbReference type="Proteomes" id="UP000694620">
    <property type="component" value="Chromosome 3"/>
</dbReference>
<proteinExistence type="predicted"/>
<dbReference type="InterPro" id="IPR044929">
    <property type="entry name" value="DNA/RNA_non-sp_Endonuclease_sf"/>
</dbReference>
<dbReference type="GO" id="GO:0046872">
    <property type="term" value="F:metal ion binding"/>
    <property type="evidence" value="ECO:0007669"/>
    <property type="project" value="InterPro"/>
</dbReference>
<protein>
    <submittedName>
        <fullName evidence="3">Uncharacterized protein</fullName>
    </submittedName>
</protein>
<evidence type="ECO:0000313" key="3">
    <source>
        <dbReference type="Ensembl" id="ENSECRP00000005928.1"/>
    </source>
</evidence>
<dbReference type="GeneTree" id="ENSGT01030000234592"/>
<keyword evidence="4" id="KW-1185">Reference proteome</keyword>
<dbReference type="AlphaFoldDB" id="A0A8C4RS27"/>
<dbReference type="SUPFAM" id="SSF54060">
    <property type="entry name" value="His-Me finger endonucleases"/>
    <property type="match status" value="1"/>
</dbReference>
<feature type="domain" description="DNA/RNA non-specific endonuclease/pyrophosphatase/phosphodiesterase" evidence="2">
    <location>
        <begin position="35"/>
        <end position="230"/>
    </location>
</feature>
<evidence type="ECO:0000259" key="2">
    <source>
        <dbReference type="SMART" id="SM00892"/>
    </source>
</evidence>
<evidence type="ECO:0000259" key="1">
    <source>
        <dbReference type="SMART" id="SM00477"/>
    </source>
</evidence>
<reference evidence="3" key="2">
    <citation type="submission" date="2025-08" db="UniProtKB">
        <authorList>
            <consortium name="Ensembl"/>
        </authorList>
    </citation>
    <scope>IDENTIFICATION</scope>
</reference>
<dbReference type="SMART" id="SM00892">
    <property type="entry name" value="Endonuclease_NS"/>
    <property type="match status" value="1"/>
</dbReference>
<dbReference type="GO" id="GO:0016787">
    <property type="term" value="F:hydrolase activity"/>
    <property type="evidence" value="ECO:0007669"/>
    <property type="project" value="InterPro"/>
</dbReference>
<dbReference type="InterPro" id="IPR001604">
    <property type="entry name" value="Endo_G_ENPP1-like_dom"/>
</dbReference>
<dbReference type="GO" id="GO:0003676">
    <property type="term" value="F:nucleic acid binding"/>
    <property type="evidence" value="ECO:0007669"/>
    <property type="project" value="InterPro"/>
</dbReference>
<dbReference type="InterPro" id="IPR044925">
    <property type="entry name" value="His-Me_finger_sf"/>
</dbReference>
<dbReference type="Gene3D" id="3.40.570.10">
    <property type="entry name" value="Extracellular Endonuclease, subunit A"/>
    <property type="match status" value="1"/>
</dbReference>
<dbReference type="Ensembl" id="ENSECRT00000006027.1">
    <property type="protein sequence ID" value="ENSECRP00000005928.1"/>
    <property type="gene ID" value="ENSECRG00000003962.1"/>
</dbReference>
<name>A0A8C4RS27_ERPCA</name>
<accession>A0A8C4RS27</accession>
<dbReference type="Pfam" id="PF01223">
    <property type="entry name" value="Endonuclease_NS"/>
    <property type="match status" value="1"/>
</dbReference>